<dbReference type="InterPro" id="IPR006164">
    <property type="entry name" value="DNA_bd_Ku70/Ku80"/>
</dbReference>
<accession>A0A4Q1HM01</accession>
<evidence type="ECO:0000313" key="6">
    <source>
        <dbReference type="Proteomes" id="UP000290849"/>
    </source>
</evidence>
<feature type="compositionally biased region" description="Low complexity" evidence="3">
    <location>
        <begin position="352"/>
        <end position="366"/>
    </location>
</feature>
<dbReference type="Pfam" id="PF02735">
    <property type="entry name" value="Ku"/>
    <property type="match status" value="1"/>
</dbReference>
<protein>
    <recommendedName>
        <fullName evidence="2">Non-homologous end joining protein Ku</fullName>
    </recommendedName>
</protein>
<evidence type="ECO:0000259" key="4">
    <source>
        <dbReference type="SMART" id="SM00559"/>
    </source>
</evidence>
<comment type="similarity">
    <text evidence="2">Belongs to the prokaryotic Ku family.</text>
</comment>
<feature type="region of interest" description="Disordered" evidence="3">
    <location>
        <begin position="266"/>
        <end position="366"/>
    </location>
</feature>
<comment type="subunit">
    <text evidence="2">Homodimer. Interacts with LigD.</text>
</comment>
<keyword evidence="6" id="KW-1185">Reference proteome</keyword>
<dbReference type="PANTHER" id="PTHR41251">
    <property type="entry name" value="NON-HOMOLOGOUS END JOINING PROTEIN KU"/>
    <property type="match status" value="1"/>
</dbReference>
<comment type="function">
    <text evidence="2">With LigD forms a non-homologous end joining (NHEJ) DNA repair enzyme, which repairs dsDNA breaks with reduced fidelity. Binds linear dsDNA with 5'- and 3'- overhangs but not closed circular dsDNA nor ssDNA. Recruits and stimulates the ligase activity of LigD.</text>
</comment>
<evidence type="ECO:0000256" key="3">
    <source>
        <dbReference type="SAM" id="MobiDB-lite"/>
    </source>
</evidence>
<dbReference type="RefSeq" id="WP_129150112.1">
    <property type="nucleotide sequence ID" value="NZ_JBHSDO010000013.1"/>
</dbReference>
<proteinExistence type="inferred from homology"/>
<dbReference type="Proteomes" id="UP000290849">
    <property type="component" value="Unassembled WGS sequence"/>
</dbReference>
<dbReference type="PANTHER" id="PTHR41251:SF1">
    <property type="entry name" value="NON-HOMOLOGOUS END JOINING PROTEIN KU"/>
    <property type="match status" value="1"/>
</dbReference>
<gene>
    <name evidence="2" type="primary">ku</name>
    <name evidence="5" type="ORF">C7R54_10335</name>
</gene>
<dbReference type="Gene3D" id="2.40.290.10">
    <property type="match status" value="1"/>
</dbReference>
<keyword evidence="2" id="KW-0227">DNA damage</keyword>
<dbReference type="AlphaFoldDB" id="A0A4Q1HM01"/>
<dbReference type="EMBL" id="PYAL01000002">
    <property type="protein sequence ID" value="RXN91523.1"/>
    <property type="molecule type" value="Genomic_DNA"/>
</dbReference>
<name>A0A4Q1HM01_9BURK</name>
<evidence type="ECO:0000256" key="1">
    <source>
        <dbReference type="ARBA" id="ARBA00023125"/>
    </source>
</evidence>
<dbReference type="OrthoDB" id="9795084at2"/>
<dbReference type="CDD" id="cd00789">
    <property type="entry name" value="KU_like"/>
    <property type="match status" value="1"/>
</dbReference>
<dbReference type="GO" id="GO:0006303">
    <property type="term" value="P:double-strand break repair via nonhomologous end joining"/>
    <property type="evidence" value="ECO:0007669"/>
    <property type="project" value="UniProtKB-UniRule"/>
</dbReference>
<dbReference type="SUPFAM" id="SSF100939">
    <property type="entry name" value="SPOC domain-like"/>
    <property type="match status" value="1"/>
</dbReference>
<dbReference type="HAMAP" id="MF_01875">
    <property type="entry name" value="Prokaryotic_Ku"/>
    <property type="match status" value="1"/>
</dbReference>
<evidence type="ECO:0000313" key="5">
    <source>
        <dbReference type="EMBL" id="RXN91523.1"/>
    </source>
</evidence>
<sequence length="366" mass="39252">MAGTTSRTLWKGAISFGLVHIPVGLHTATRDSGVDFDWLDKRTMDPVGYKRINKRTGREIDRENIVKGVEYESGQYVIISPEEIEEAYPRTTQTIEILRFVEAGAVPFVYLERPYYVAPIARGQKVYALLRDTLAKAEKIAIAKVVIQTKQHLAALIPSGDGLVLNLMRWGDEVKSMDELDLPKAGAKAMSPSAAELKMARMLVDDMTGEWNPDEFKDEFRTAIMGLVEKRAKAGQTEQVFEPEEEAPPRGDNVIDLTALLRQSLAGRKGNGGARGAGEGREAADESDSGSAGKSARKSTAGKSATKSAGKSAGKSASKSSSKSSGKSTRPSATKSAKQAKATKAAGKRAGKSTARSSSTTTRKAA</sequence>
<keyword evidence="2" id="KW-0233">DNA recombination</keyword>
<comment type="caution">
    <text evidence="5">The sequence shown here is derived from an EMBL/GenBank/DDBJ whole genome shotgun (WGS) entry which is preliminary data.</text>
</comment>
<evidence type="ECO:0000256" key="2">
    <source>
        <dbReference type="HAMAP-Rule" id="MF_01875"/>
    </source>
</evidence>
<keyword evidence="2" id="KW-0234">DNA repair</keyword>
<reference evidence="5 6" key="1">
    <citation type="journal article" date="2017" name="Int. J. Syst. Evol. Microbiol.">
        <title>Achromobacter aloeverae sp. nov., isolated from the root of Aloe vera (L.) Burm.f.</title>
        <authorList>
            <person name="Kuncharoen N."/>
            <person name="Muramatsu Y."/>
            <person name="Shibata C."/>
            <person name="Kamakura Y."/>
            <person name="Nakagawa Y."/>
            <person name="Tanasupawat S."/>
        </authorList>
    </citation>
    <scope>NUCLEOTIDE SEQUENCE [LARGE SCALE GENOMIC DNA]</scope>
    <source>
        <strain evidence="5 6">AVA-1</strain>
    </source>
</reference>
<organism evidence="5 6">
    <name type="scientific">Achromobacter aloeverae</name>
    <dbReference type="NCBI Taxonomy" id="1750518"/>
    <lineage>
        <taxon>Bacteria</taxon>
        <taxon>Pseudomonadati</taxon>
        <taxon>Pseudomonadota</taxon>
        <taxon>Betaproteobacteria</taxon>
        <taxon>Burkholderiales</taxon>
        <taxon>Alcaligenaceae</taxon>
        <taxon>Achromobacter</taxon>
    </lineage>
</organism>
<dbReference type="GO" id="GO:0006310">
    <property type="term" value="P:DNA recombination"/>
    <property type="evidence" value="ECO:0007669"/>
    <property type="project" value="UniProtKB-KW"/>
</dbReference>
<dbReference type="InterPro" id="IPR016194">
    <property type="entry name" value="SPOC-like_C_dom_sf"/>
</dbReference>
<dbReference type="SMART" id="SM00559">
    <property type="entry name" value="Ku78"/>
    <property type="match status" value="1"/>
</dbReference>
<feature type="domain" description="Ku" evidence="4">
    <location>
        <begin position="57"/>
        <end position="185"/>
    </location>
</feature>
<feature type="compositionally biased region" description="Low complexity" evidence="3">
    <location>
        <begin position="289"/>
        <end position="345"/>
    </location>
</feature>
<dbReference type="InterPro" id="IPR009187">
    <property type="entry name" value="Prok_Ku"/>
</dbReference>
<keyword evidence="1 2" id="KW-0238">DNA-binding</keyword>
<dbReference type="NCBIfam" id="TIGR02772">
    <property type="entry name" value="Ku_bact"/>
    <property type="match status" value="1"/>
</dbReference>
<dbReference type="GO" id="GO:0003690">
    <property type="term" value="F:double-stranded DNA binding"/>
    <property type="evidence" value="ECO:0007669"/>
    <property type="project" value="UniProtKB-UniRule"/>
</dbReference>